<feature type="region of interest" description="Disordered" evidence="3">
    <location>
        <begin position="361"/>
        <end position="390"/>
    </location>
</feature>
<feature type="compositionally biased region" description="Basic and acidic residues" evidence="3">
    <location>
        <begin position="288"/>
        <end position="303"/>
    </location>
</feature>
<feature type="compositionally biased region" description="Polar residues" evidence="3">
    <location>
        <begin position="1160"/>
        <end position="1176"/>
    </location>
</feature>
<dbReference type="OrthoDB" id="10255000at2759"/>
<feature type="compositionally biased region" description="Polar residues" evidence="3">
    <location>
        <begin position="2225"/>
        <end position="2239"/>
    </location>
</feature>
<feature type="compositionally biased region" description="Polar residues" evidence="3">
    <location>
        <begin position="645"/>
        <end position="659"/>
    </location>
</feature>
<feature type="compositionally biased region" description="Polar residues" evidence="3">
    <location>
        <begin position="939"/>
        <end position="958"/>
    </location>
</feature>
<feature type="region of interest" description="Disordered" evidence="3">
    <location>
        <begin position="1"/>
        <end position="63"/>
    </location>
</feature>
<feature type="region of interest" description="Disordered" evidence="3">
    <location>
        <begin position="552"/>
        <end position="1035"/>
    </location>
</feature>
<feature type="compositionally biased region" description="Basic and acidic residues" evidence="3">
    <location>
        <begin position="664"/>
        <end position="679"/>
    </location>
</feature>
<feature type="compositionally biased region" description="Basic and acidic residues" evidence="3">
    <location>
        <begin position="163"/>
        <end position="182"/>
    </location>
</feature>
<feature type="compositionally biased region" description="Basic and acidic residues" evidence="3">
    <location>
        <begin position="783"/>
        <end position="801"/>
    </location>
</feature>
<feature type="compositionally biased region" description="Polar residues" evidence="3">
    <location>
        <begin position="27"/>
        <end position="48"/>
    </location>
</feature>
<feature type="compositionally biased region" description="Low complexity" evidence="3">
    <location>
        <begin position="463"/>
        <end position="474"/>
    </location>
</feature>
<feature type="compositionally biased region" description="Polar residues" evidence="3">
    <location>
        <begin position="588"/>
        <end position="638"/>
    </location>
</feature>
<dbReference type="GO" id="GO:0005856">
    <property type="term" value="C:cytoskeleton"/>
    <property type="evidence" value="ECO:0007669"/>
    <property type="project" value="TreeGrafter"/>
</dbReference>
<evidence type="ECO:0000313" key="4">
    <source>
        <dbReference type="EnsemblMetazoa" id="CLYHEMP000332.1"/>
    </source>
</evidence>
<organism evidence="4 5">
    <name type="scientific">Clytia hemisphaerica</name>
    <dbReference type="NCBI Taxonomy" id="252671"/>
    <lineage>
        <taxon>Eukaryota</taxon>
        <taxon>Metazoa</taxon>
        <taxon>Cnidaria</taxon>
        <taxon>Hydrozoa</taxon>
        <taxon>Hydroidolina</taxon>
        <taxon>Leptothecata</taxon>
        <taxon>Obeliida</taxon>
        <taxon>Clytiidae</taxon>
        <taxon>Clytia</taxon>
    </lineage>
</organism>
<evidence type="ECO:0000256" key="3">
    <source>
        <dbReference type="SAM" id="MobiDB-lite"/>
    </source>
</evidence>
<feature type="region of interest" description="Disordered" evidence="3">
    <location>
        <begin position="1831"/>
        <end position="1862"/>
    </location>
</feature>
<reference evidence="4" key="1">
    <citation type="submission" date="2021-01" db="UniProtKB">
        <authorList>
            <consortium name="EnsemblMetazoa"/>
        </authorList>
    </citation>
    <scope>IDENTIFICATION</scope>
</reference>
<evidence type="ECO:0000256" key="1">
    <source>
        <dbReference type="ARBA" id="ARBA00023054"/>
    </source>
</evidence>
<feature type="compositionally biased region" description="Low complexity" evidence="3">
    <location>
        <begin position="735"/>
        <end position="755"/>
    </location>
</feature>
<dbReference type="RefSeq" id="XP_066919041.1">
    <property type="nucleotide sequence ID" value="XM_067062940.1"/>
</dbReference>
<protein>
    <submittedName>
        <fullName evidence="4">Uncharacterized protein</fullName>
    </submittedName>
</protein>
<keyword evidence="5" id="KW-1185">Reference proteome</keyword>
<dbReference type="PANTHER" id="PTHR32083">
    <property type="entry name" value="CILIA AND FLAGELLA-ASSOCIATED PROTEIN 58-RELATED"/>
    <property type="match status" value="1"/>
</dbReference>
<feature type="compositionally biased region" description="Basic and acidic residues" evidence="3">
    <location>
        <begin position="711"/>
        <end position="734"/>
    </location>
</feature>
<feature type="region of interest" description="Disordered" evidence="3">
    <location>
        <begin position="1195"/>
        <end position="1216"/>
    </location>
</feature>
<feature type="compositionally biased region" description="Polar residues" evidence="3">
    <location>
        <begin position="304"/>
        <end position="321"/>
    </location>
</feature>
<dbReference type="PANTHER" id="PTHR32083:SF0">
    <property type="entry name" value="CILIA AND FLAGELLA-ASSOCIATED PROTEIN 58"/>
    <property type="match status" value="1"/>
</dbReference>
<feature type="region of interest" description="Disordered" evidence="3">
    <location>
        <begin position="2224"/>
        <end position="2337"/>
    </location>
</feature>
<proteinExistence type="predicted"/>
<name>A0A7M5UIF6_9CNID</name>
<feature type="compositionally biased region" description="Basic and acidic residues" evidence="3">
    <location>
        <begin position="1841"/>
        <end position="1862"/>
    </location>
</feature>
<feature type="compositionally biased region" description="Polar residues" evidence="3">
    <location>
        <begin position="252"/>
        <end position="268"/>
    </location>
</feature>
<feature type="compositionally biased region" description="Acidic residues" evidence="3">
    <location>
        <begin position="1307"/>
        <end position="1320"/>
    </location>
</feature>
<dbReference type="EnsemblMetazoa" id="CLYHEMT000332.1">
    <property type="protein sequence ID" value="CLYHEMP000332.1"/>
    <property type="gene ID" value="CLYHEMG000332"/>
</dbReference>
<feature type="region of interest" description="Disordered" evidence="3">
    <location>
        <begin position="1145"/>
        <end position="1178"/>
    </location>
</feature>
<sequence>MATALKSGRGEQFTSRNNIPDELIKRFSSNGINKDTSKTSQVKGPTSSRKLRSASAAQLNSGASNKANLERILLSVPLDNDVANFSDTEGPTKHRLPLYSENYESESFCLPSSGYKSDSDGRGRSKYKIRTSHSANPTPDQSPERPANRASIRRTRSLNVPSETDRVQDIRQRLQDCKRQETVRNSTKSNIHERLKQLGVRGLNTSNNPTVSNQKTVYDTRNTLRSRSLNQIASTEKQEEASTNRKAHPPKGTNQKAPLTKGTNQNKETVNEKPKTGVSRSKSFTAPRKTEEPRKQPNKEKVENPTNNKSVNTILKPSPNSAFDKVRQTFGTAKRVQPVAGKNDNLRSSSFSTLQDAWESRRAFDKKSSATNTRNTTTSNKSQHEHSTQNTYANSLHQPAIYTNFISDVEGNDIVSRRRERRRLKKEIYNQRHISDKSDSETETEDSHFARHALERLERRRSNSNPRRTPSRSRQLSDDFDGSDSNDENNNECPSDKTLDSGVFDLALSNLSANICKLSNRYNSDEFLADCLSPKSGYSSATESLAESLAESTTTFYDSPDENDMDKRKRGVVGKPKGFKPKIDKTSAKTAVLNSTRAKTLLNGTSQPQNVNSSNKGKPSTTTTKTNDNIEQNGASSKDNIKHNGASSKQQESSVSDLTKPQKKSLEDQHRLQKKDSVKRNASLKSNKTSTSKDASTTETKQTSTNLPKEGLSKDNPKPNKVIKEAIVKKDSIKRTSSTSSKSKLEKTSSNNTTQKKTDTVPTASKTRTEKKQDNSEQQNTPKSKDEKIEVSTSEDKKSKDSPQTVKKVPPPVQPKKKIAESKSVDASLPKKSTAKDQEVDSRSSDETTGPPTPPKTLKIGGLTPRKISHHRCSNCTPTDELFRSESPSQLTKKTRRISHHNCVSPSNDSRSSTPTKTRRTSHLGCFSPTEIQRHQTSDGDLTPTQKRRLSTTFKPVTNNSDSSASDNSRSNTPILNHSADSTSPVATPTKTKERRISHHNCLESPTSESKPSSRRHSLQHNSPTPQDSNNKMNGNYRIQVGEKTNIVVGPVRRIDEIQPKLARECISNTLSTSNKNGFKDIEHDLQSTQLSSIKENGVLLNGVDEQRDVIISIDNHDDKNGIKQTNVLSDERKKNEYVGERNTNKEQGDMSFHNHNKNNRSMTRYSSTADQQTQENNKRRFIRQGESIEVHLSLDPANKTTGGPSQSPKVAPKPNIKNASTNTEKQHYHANCQSLHKAVQCLLIENNSTETNRQPSTKVLDVSEFNEQLTINEQVVNEFGTGFLDHIHLTYPKYLVPESKKQTQAEVEDSDEDGLDETDSAQPLQRLQKAKDKSSHLKMENTRLQELLYEVEKARAGTMKALMHVNTVLTKVQGQNTELESEIKVFDHENQQLKDNVQSYLDKEQQNIDNFNAKKTDRSLSIFVDQWKKEKKELFAQLRALKTQKEDSEKANTKLQAQYKKVKEQLEHSNEAFAKTLENNFEATKRMEDEMKRLLDDRQTMLQKMNEGNKYKREMEVLKTEIEELQSQNEELQDENEDLEKKCKVLEKQKKQFQFDADELHEQIAQSQEIIENLSEVEDELKERLQLEMKDREYLQECLDETGNILFQLRNNEKRLKDDREVLLDDLEQEQEEKQSLQTTLNMTMDEHKEIVTRLTDMTNIHINVKESLQQANKKERNYQEQIEALTKTNHILHYTLEKEKEERMDLQEMFDIIESDHKKFKHDNIGRSKDLENKIDELAFENCSLKEKTSELEKQCADLQDSLEHEEGENTQLNQKLSRLEKLKEAVDEEIGLLQNDSEVMEKSKSGLQKRCQELEVDLKIARQKVEKLSGSLEAAEDSNDRSSKDLSETKRRLEEYRNDYDDLQSKNRERMKKIRELESSNEELTEQKERYHNRMNYYETETKDLRKKVNEQTEEIGTLQIESQRFQRERDTHKRNCDMAVNDFETHKAKCTETLKRLKDEIIELSGKIVEKDRFAMKQKEQYQDKIDNMQNDVNFLRSMLDSEIKRSVQGSPGRKLSGASDSSSEKLDLSILKTSREKFRDEFQSHCNKLEDLLKNSNEVVDTVTVVQSPMSKIKLEELKQIRNEMFELQTDLANIKSKHSNISAELTSVKLGAPSTNRRFRDMSPDKRLEDLENDLQKLNELISRIESRHKGVMTRNSVLLQRTLNEDERNTKDLVKKFQVIALESENKQLKTLLGILKKKYDFNENELADELKKANLLDDSNSTNGSSLNNKDYYSDEDRKPTRSLSTRASMRTPTRSMSTRRPQRNYSFFNEAVGASDVPTTRSTYTRDTYTKSSGVSSYSSEEEDDYTPSPRLPKRYNTLPNRQRRPKV</sequence>
<feature type="compositionally biased region" description="Acidic residues" evidence="3">
    <location>
        <begin position="478"/>
        <end position="490"/>
    </location>
</feature>
<feature type="compositionally biased region" description="Polar residues" evidence="3">
    <location>
        <begin position="973"/>
        <end position="990"/>
    </location>
</feature>
<accession>A0A7M5UIF6</accession>
<feature type="compositionally biased region" description="Polar residues" evidence="3">
    <location>
        <begin position="132"/>
        <end position="141"/>
    </location>
</feature>
<feature type="compositionally biased region" description="Polar residues" evidence="3">
    <location>
        <begin position="683"/>
        <end position="707"/>
    </location>
</feature>
<feature type="compositionally biased region" description="Polar residues" evidence="3">
    <location>
        <begin position="1199"/>
        <end position="1209"/>
    </location>
</feature>
<evidence type="ECO:0000313" key="5">
    <source>
        <dbReference type="Proteomes" id="UP000594262"/>
    </source>
</evidence>
<feature type="coiled-coil region" evidence="2">
    <location>
        <begin position="1377"/>
        <end position="1718"/>
    </location>
</feature>
<feature type="compositionally biased region" description="Polar residues" evidence="3">
    <location>
        <begin position="1020"/>
        <end position="1034"/>
    </location>
</feature>
<feature type="region of interest" description="Disordered" evidence="3">
    <location>
        <begin position="1301"/>
        <end position="1337"/>
    </location>
</feature>
<feature type="region of interest" description="Disordered" evidence="3">
    <location>
        <begin position="454"/>
        <end position="497"/>
    </location>
</feature>
<feature type="compositionally biased region" description="Polar residues" evidence="3">
    <location>
        <begin position="203"/>
        <end position="235"/>
    </location>
</feature>
<feature type="compositionally biased region" description="Low complexity" evidence="3">
    <location>
        <begin position="959"/>
        <end position="972"/>
    </location>
</feature>
<feature type="compositionally biased region" description="Low complexity" evidence="3">
    <location>
        <begin position="2253"/>
        <end position="2268"/>
    </location>
</feature>
<feature type="compositionally biased region" description="Low complexity" evidence="3">
    <location>
        <begin position="2288"/>
        <end position="2308"/>
    </location>
</feature>
<feature type="compositionally biased region" description="Basic residues" evidence="3">
    <location>
        <begin position="568"/>
        <end position="580"/>
    </location>
</feature>
<evidence type="ECO:0000256" key="2">
    <source>
        <dbReference type="SAM" id="Coils"/>
    </source>
</evidence>
<feature type="region of interest" description="Disordered" evidence="3">
    <location>
        <begin position="107"/>
        <end position="323"/>
    </location>
</feature>
<dbReference type="GeneID" id="136806375"/>
<keyword evidence="1 2" id="KW-0175">Coiled coil</keyword>
<dbReference type="Proteomes" id="UP000594262">
    <property type="component" value="Unplaced"/>
</dbReference>
<feature type="compositionally biased region" description="Basic and acidic residues" evidence="3">
    <location>
        <begin position="834"/>
        <end position="846"/>
    </location>
</feature>
<feature type="compositionally biased region" description="Low complexity" evidence="3">
    <location>
        <begin position="369"/>
        <end position="381"/>
    </location>
</feature>